<dbReference type="SMART" id="SM00119">
    <property type="entry name" value="HECTc"/>
    <property type="match status" value="1"/>
</dbReference>
<feature type="compositionally biased region" description="Acidic residues" evidence="3">
    <location>
        <begin position="453"/>
        <end position="474"/>
    </location>
</feature>
<evidence type="ECO:0000256" key="1">
    <source>
        <dbReference type="ARBA" id="ARBA00022786"/>
    </source>
</evidence>
<feature type="region of interest" description="Disordered" evidence="3">
    <location>
        <begin position="287"/>
        <end position="559"/>
    </location>
</feature>
<dbReference type="GO" id="GO:0005634">
    <property type="term" value="C:nucleus"/>
    <property type="evidence" value="ECO:0007669"/>
    <property type="project" value="TreeGrafter"/>
</dbReference>
<feature type="domain" description="HECT" evidence="4">
    <location>
        <begin position="1427"/>
        <end position="1715"/>
    </location>
</feature>
<evidence type="ECO:0000313" key="6">
    <source>
        <dbReference type="EMBL" id="VDK88781.1"/>
    </source>
</evidence>
<reference evidence="6 7" key="1">
    <citation type="submission" date="2018-08" db="EMBL/GenBank/DDBJ databases">
        <authorList>
            <person name="Laetsch R D."/>
            <person name="Stevens L."/>
            <person name="Kumar S."/>
            <person name="Blaxter L. M."/>
        </authorList>
    </citation>
    <scope>NUCLEOTIDE SEQUENCE [LARGE SCALE GENOMIC DNA]</scope>
</reference>
<sequence length="1715" mass="190184">LKRTSPTAYCDCWEKCSCHALVAGNTPRREKLISVLLNSTDLIHRTNSRGEHLLLFLSRTVGRQIIEQEHYQRRMMKKSQGTSDTTPEHDLEPPKFARTAFAKLLADWRAVKSLIMLGVKGVQNDALVVEEVFHLNQQHGCSHLDKFVFILLAKCSETHIDTLLNTLIAEANKNNEEMKRDPDIDSVISRFVRAVIRMFMLLTLLSPAAITVATATANSASQVVSGNSPPRRIFGPGLHTVSFTGLLSLVRSTSGRESSAAKEAKKKKLVIEKFLNAKVDLSTVSTAGDDPAVAKFGRKRKRSTRREDHGDEEMREAPQPHSTPESDNSSDSDSDESRPTRSQSYVGEVYNALRNEASSGNYDGDELFSMSDDDPEDDSVESVSSPAEQDDDPTSQGNDPNIDEEDEENDDDGNGDDGDEQEFGNEEDEGNYEEGDENENDRYEQEGEHEGTEEGNGDGEDEEMQVEPNEEDDVPGSGDGTIDATYDIRSRHIRANERRTNQTSRNSQDRNSLPSEQQQEAAPRTESQNASQQRIRNNETSNVNHSVDATSARVSGITSGRHNTIPLQWAMRRMASNIERSTATRRHDDNENRESNAAPLTNSRHLRESSEDAATSVTKTNQQLALSFSIIIRLIVDLMPMLVDHREFVKSSCNLIPKMLELNDAVVVAVRRLIEERLCIVWHWMETVLDRTEAQLRFGNALMASPTISAVLRKEKKLSPKKGDDRDAGRHSPRPGSGNHSSTPVPRQDYTTGSATSSSKKDEQNSDSTASLEDFFDYITALMRSHASENGDDVPIIEFNALKALAFVADAYLSLTDMLEKLDARIALGLSSAENVTSDKEVIDMFQNDEAPVTDGGKPGVQAAALMTDFFQRSNSLLYPGIASSSNYHAFEHKCVDSLALAERPQLLRPDIEKEEMFGLPIKHKTICEHRKSVREHGAKHPAHQGLVAPWSDYQEMLPVNTSEEKEVPISGLSRPNVIVHSKSVSNEPLIQGKRRRLCSSSAVPPPRGFVALQLESLRSALHRSNQSHVHKSLARWKNTLNLMAKAFSDQLLIACGGEVTGSMLLNEMAGFLVREAQFRKKMEKFKAAQSKDIAFEIERDKHEMIAQTIRQLNVHYSRRVSSSSSVNSAQSNSTDSPREFGSIRSVRLVNLSWASGSNKDDSDAPPLACHKVKVTFKNEPGEGSGVARSFYAAIADAFLTMKRLPTETQVLAAFGSLPGDVQPSSGNRGSARGSYRDRSAILLNSLSMAGRRRSLRNRYTLSVSSPSYYSRHQPHLNEPTGDGEAAASFNIDNLTTSQAPAAWEPERETLGERLLSRVRAIRPHLCNKITGMLLDLQPHQLITILASEELLRAQVEEASEMIQAAGLGNSDGDRVSESASLNRGQPAQAKSGPIARASSTPNLNSANDSGTNNMDDDTAPLFYCPSRTGYYTPIAGKNSTHRLNAFRNVGRMIGICLMQMEIFPLHLCRHVLKFILGRPINWFDLAFYDPVLFESMRTLVFNEGPTRPDQINNLYLTFEVAVPEQEGGGTVELKPGGANTAVTHENVVEYIYLFVEARMLGNHLKCLEAIKQGVYDVIPLGSLANMTAEDLRLLLCGTQEISMTLMQSYTTFTDESSASPELLQKFKGWFWSICNKLNNQEKQDLIFFWTGSPTLPPSEDGFQPMPTVIVRPVDDHLPTANTCISRLYVPLYPSKKVLKAKLLTAIKNKDFGFV</sequence>
<feature type="compositionally biased region" description="Basic and acidic residues" evidence="3">
    <location>
        <begin position="717"/>
        <end position="730"/>
    </location>
</feature>
<feature type="region of interest" description="Disordered" evidence="3">
    <location>
        <begin position="714"/>
        <end position="768"/>
    </location>
</feature>
<dbReference type="InterPro" id="IPR002004">
    <property type="entry name" value="PABP_HYD_C"/>
</dbReference>
<dbReference type="GO" id="GO:0034450">
    <property type="term" value="F:ubiquitin-ubiquitin ligase activity"/>
    <property type="evidence" value="ECO:0007669"/>
    <property type="project" value="TreeGrafter"/>
</dbReference>
<feature type="region of interest" description="Disordered" evidence="3">
    <location>
        <begin position="73"/>
        <end position="92"/>
    </location>
</feature>
<dbReference type="OMA" id="WSVCSKF"/>
<evidence type="ECO:0008006" key="8">
    <source>
        <dbReference type="Google" id="ProtNLM"/>
    </source>
</evidence>
<dbReference type="GO" id="GO:0005737">
    <property type="term" value="C:cytoplasm"/>
    <property type="evidence" value="ECO:0007669"/>
    <property type="project" value="TreeGrafter"/>
</dbReference>
<dbReference type="InterPro" id="IPR000569">
    <property type="entry name" value="HECT_dom"/>
</dbReference>
<feature type="compositionally biased region" description="Acidic residues" evidence="3">
    <location>
        <begin position="401"/>
        <end position="439"/>
    </location>
</feature>
<dbReference type="SUPFAM" id="SSF56204">
    <property type="entry name" value="Hect, E3 ligase catalytic domain"/>
    <property type="match status" value="1"/>
</dbReference>
<feature type="region of interest" description="Disordered" evidence="3">
    <location>
        <begin position="1267"/>
        <end position="1286"/>
    </location>
</feature>
<keyword evidence="1 2" id="KW-0833">Ubl conjugation pathway</keyword>
<dbReference type="SUPFAM" id="SSF63570">
    <property type="entry name" value="PABC (PABP) domain"/>
    <property type="match status" value="1"/>
</dbReference>
<dbReference type="Proteomes" id="UP000277928">
    <property type="component" value="Unassembled WGS sequence"/>
</dbReference>
<evidence type="ECO:0000313" key="7">
    <source>
        <dbReference type="Proteomes" id="UP000277928"/>
    </source>
</evidence>
<dbReference type="SMART" id="SM00517">
    <property type="entry name" value="PolyA"/>
    <property type="match status" value="1"/>
</dbReference>
<dbReference type="OrthoDB" id="5806595at2759"/>
<keyword evidence="7" id="KW-1185">Reference proteome</keyword>
<feature type="compositionally biased region" description="Basic and acidic residues" evidence="3">
    <location>
        <begin position="440"/>
        <end position="452"/>
    </location>
</feature>
<feature type="domain" description="PABC" evidence="5">
    <location>
        <begin position="1291"/>
        <end position="1368"/>
    </location>
</feature>
<evidence type="ECO:0000259" key="5">
    <source>
        <dbReference type="PROSITE" id="PS51309"/>
    </source>
</evidence>
<dbReference type="Pfam" id="PF00632">
    <property type="entry name" value="HECT"/>
    <property type="match status" value="1"/>
</dbReference>
<feature type="region of interest" description="Disordered" evidence="3">
    <location>
        <begin position="581"/>
        <end position="614"/>
    </location>
</feature>
<feature type="compositionally biased region" description="Polar residues" evidence="3">
    <location>
        <begin position="501"/>
        <end position="559"/>
    </location>
</feature>
<protein>
    <recommendedName>
        <fullName evidence="8">HECT domain-containing protein</fullName>
    </recommendedName>
</protein>
<dbReference type="Gene3D" id="1.10.1900.10">
    <property type="entry name" value="c-terminal domain of poly(a) binding protein"/>
    <property type="match status" value="1"/>
</dbReference>
<proteinExistence type="predicted"/>
<name>A0A3P6VE63_LITSI</name>
<feature type="compositionally biased region" description="Polar residues" evidence="3">
    <location>
        <begin position="1398"/>
        <end position="1414"/>
    </location>
</feature>
<dbReference type="GO" id="GO:0090263">
    <property type="term" value="P:positive regulation of canonical Wnt signaling pathway"/>
    <property type="evidence" value="ECO:0007669"/>
    <property type="project" value="TreeGrafter"/>
</dbReference>
<dbReference type="Gene3D" id="3.30.2160.10">
    <property type="entry name" value="Hect, E3 ligase catalytic domain"/>
    <property type="match status" value="1"/>
</dbReference>
<dbReference type="STRING" id="42156.A0A3P6VE63"/>
<feature type="active site" description="Glycyl thioester intermediate" evidence="2">
    <location>
        <position position="1684"/>
    </location>
</feature>
<dbReference type="Pfam" id="PF00658">
    <property type="entry name" value="MLLE"/>
    <property type="match status" value="1"/>
</dbReference>
<accession>A0A3P6VE63</accession>
<organism evidence="6 7">
    <name type="scientific">Litomosoides sigmodontis</name>
    <name type="common">Filarial nematode worm</name>
    <dbReference type="NCBI Taxonomy" id="42156"/>
    <lineage>
        <taxon>Eukaryota</taxon>
        <taxon>Metazoa</taxon>
        <taxon>Ecdysozoa</taxon>
        <taxon>Nematoda</taxon>
        <taxon>Chromadorea</taxon>
        <taxon>Rhabditida</taxon>
        <taxon>Spirurina</taxon>
        <taxon>Spiruromorpha</taxon>
        <taxon>Filarioidea</taxon>
        <taxon>Onchocercidae</taxon>
        <taxon>Litomosoides</taxon>
    </lineage>
</organism>
<dbReference type="EMBL" id="UYRX01001224">
    <property type="protein sequence ID" value="VDK88781.1"/>
    <property type="molecule type" value="Genomic_DNA"/>
</dbReference>
<feature type="region of interest" description="Disordered" evidence="3">
    <location>
        <begin position="1366"/>
        <end position="1415"/>
    </location>
</feature>
<gene>
    <name evidence="6" type="ORF">NLS_LOCUS8834</name>
</gene>
<evidence type="ECO:0000256" key="2">
    <source>
        <dbReference type="PROSITE-ProRule" id="PRU00104"/>
    </source>
</evidence>
<dbReference type="InterPro" id="IPR035983">
    <property type="entry name" value="Hect_E3_ubiquitin_ligase"/>
</dbReference>
<dbReference type="PROSITE" id="PS51309">
    <property type="entry name" value="PABC"/>
    <property type="match status" value="1"/>
</dbReference>
<dbReference type="PANTHER" id="PTHR46276:SF1">
    <property type="entry name" value="E3 UBIQUITIN-PROTEIN LIGASE UBR5"/>
    <property type="match status" value="1"/>
</dbReference>
<feature type="compositionally biased region" description="Basic and acidic residues" evidence="3">
    <location>
        <begin position="585"/>
        <end position="594"/>
    </location>
</feature>
<feature type="non-terminal residue" evidence="6">
    <location>
        <position position="1"/>
    </location>
</feature>
<feature type="compositionally biased region" description="Acidic residues" evidence="3">
    <location>
        <begin position="363"/>
        <end position="380"/>
    </location>
</feature>
<dbReference type="Gene3D" id="3.90.1750.10">
    <property type="entry name" value="Hect, E3 ligase catalytic domains"/>
    <property type="match status" value="1"/>
</dbReference>
<dbReference type="PROSITE" id="PS50237">
    <property type="entry name" value="HECT"/>
    <property type="match status" value="1"/>
</dbReference>
<feature type="compositionally biased region" description="Basic and acidic residues" evidence="3">
    <location>
        <begin position="486"/>
        <end position="500"/>
    </location>
</feature>
<dbReference type="PANTHER" id="PTHR46276">
    <property type="entry name" value="E3 UBIQUITIN-PROTEIN LIGASE UBR5"/>
    <property type="match status" value="1"/>
</dbReference>
<feature type="compositionally biased region" description="Polar residues" evidence="3">
    <location>
        <begin position="738"/>
        <end position="758"/>
    </location>
</feature>
<dbReference type="Gene3D" id="3.30.2410.10">
    <property type="entry name" value="Hect, E3 ligase catalytic domain"/>
    <property type="match status" value="1"/>
</dbReference>
<evidence type="ECO:0000256" key="3">
    <source>
        <dbReference type="SAM" id="MobiDB-lite"/>
    </source>
</evidence>
<dbReference type="GO" id="GO:0000209">
    <property type="term" value="P:protein polyubiquitination"/>
    <property type="evidence" value="ECO:0007669"/>
    <property type="project" value="TreeGrafter"/>
</dbReference>
<evidence type="ECO:0000259" key="4">
    <source>
        <dbReference type="PROSITE" id="PS50237"/>
    </source>
</evidence>
<dbReference type="GO" id="GO:0003723">
    <property type="term" value="F:RNA binding"/>
    <property type="evidence" value="ECO:0007669"/>
    <property type="project" value="InterPro"/>
</dbReference>
<dbReference type="InterPro" id="IPR036053">
    <property type="entry name" value="PABP-dom"/>
</dbReference>